<name>A0A0R1UJ70_9LACO</name>
<evidence type="ECO:0000313" key="1">
    <source>
        <dbReference type="EMBL" id="KRL93293.1"/>
    </source>
</evidence>
<gene>
    <name evidence="1" type="ORF">FD28_GL001165</name>
</gene>
<keyword evidence="2" id="KW-1185">Reference proteome</keyword>
<reference evidence="1 2" key="1">
    <citation type="journal article" date="2015" name="Genome Announc.">
        <title>Expanding the biotechnology potential of lactobacilli through comparative genomics of 213 strains and associated genera.</title>
        <authorList>
            <person name="Sun Z."/>
            <person name="Harris H.M."/>
            <person name="McCann A."/>
            <person name="Guo C."/>
            <person name="Argimon S."/>
            <person name="Zhang W."/>
            <person name="Yang X."/>
            <person name="Jeffery I.B."/>
            <person name="Cooney J.C."/>
            <person name="Kagawa T.F."/>
            <person name="Liu W."/>
            <person name="Song Y."/>
            <person name="Salvetti E."/>
            <person name="Wrobel A."/>
            <person name="Rasinkangas P."/>
            <person name="Parkhill J."/>
            <person name="Rea M.C."/>
            <person name="O'Sullivan O."/>
            <person name="Ritari J."/>
            <person name="Douillard F.P."/>
            <person name="Paul Ross R."/>
            <person name="Yang R."/>
            <person name="Briner A.E."/>
            <person name="Felis G.E."/>
            <person name="de Vos W.M."/>
            <person name="Barrangou R."/>
            <person name="Klaenhammer T.R."/>
            <person name="Caufield P.W."/>
            <person name="Cui Y."/>
            <person name="Zhang H."/>
            <person name="O'Toole P.W."/>
        </authorList>
    </citation>
    <scope>NUCLEOTIDE SEQUENCE [LARGE SCALE GENOMIC DNA]</scope>
    <source>
        <strain evidence="1 2">DSM 16381</strain>
    </source>
</reference>
<organism evidence="1 2">
    <name type="scientific">Levilactobacillus hammesii DSM 16381</name>
    <dbReference type="NCBI Taxonomy" id="1423753"/>
    <lineage>
        <taxon>Bacteria</taxon>
        <taxon>Bacillati</taxon>
        <taxon>Bacillota</taxon>
        <taxon>Bacilli</taxon>
        <taxon>Lactobacillales</taxon>
        <taxon>Lactobacillaceae</taxon>
        <taxon>Levilactobacillus</taxon>
    </lineage>
</organism>
<dbReference type="Proteomes" id="UP000051580">
    <property type="component" value="Unassembled WGS sequence"/>
</dbReference>
<sequence>MPISNNAQIQGYVNPLQFHTFSLLGRHITSTKTFLDDAAFMKVIRTHAQILNIYDK</sequence>
<dbReference type="AlphaFoldDB" id="A0A0R1UJ70"/>
<accession>A0A0R1UJ70</accession>
<comment type="caution">
    <text evidence="1">The sequence shown here is derived from an EMBL/GenBank/DDBJ whole genome shotgun (WGS) entry which is preliminary data.</text>
</comment>
<dbReference type="EMBL" id="AZFS01000064">
    <property type="protein sequence ID" value="KRL93293.1"/>
    <property type="molecule type" value="Genomic_DNA"/>
</dbReference>
<dbReference type="PATRIC" id="fig|1423753.3.peg.1212"/>
<evidence type="ECO:0000313" key="2">
    <source>
        <dbReference type="Proteomes" id="UP000051580"/>
    </source>
</evidence>
<proteinExistence type="predicted"/>
<protein>
    <submittedName>
        <fullName evidence="1">Uncharacterized protein</fullName>
    </submittedName>
</protein>